<evidence type="ECO:0000313" key="2">
    <source>
        <dbReference type="EMBL" id="BDZ47156.1"/>
    </source>
</evidence>
<protein>
    <submittedName>
        <fullName evidence="2">Uncharacterized protein</fullName>
    </submittedName>
</protein>
<feature type="region of interest" description="Disordered" evidence="1">
    <location>
        <begin position="1"/>
        <end position="50"/>
    </location>
</feature>
<keyword evidence="3" id="KW-1185">Reference proteome</keyword>
<dbReference type="RefSeq" id="WP_286277109.1">
    <property type="nucleotide sequence ID" value="NZ_AP027731.1"/>
</dbReference>
<feature type="compositionally biased region" description="Basic and acidic residues" evidence="1">
    <location>
        <begin position="1"/>
        <end position="38"/>
    </location>
</feature>
<evidence type="ECO:0000256" key="1">
    <source>
        <dbReference type="SAM" id="MobiDB-lite"/>
    </source>
</evidence>
<gene>
    <name evidence="2" type="ORF">GCM10025866_30650</name>
</gene>
<reference evidence="3" key="1">
    <citation type="journal article" date="2019" name="Int. J. Syst. Evol. Microbiol.">
        <title>The Global Catalogue of Microorganisms (GCM) 10K type strain sequencing project: providing services to taxonomists for standard genome sequencing and annotation.</title>
        <authorList>
            <consortium name="The Broad Institute Genomics Platform"/>
            <consortium name="The Broad Institute Genome Sequencing Center for Infectious Disease"/>
            <person name="Wu L."/>
            <person name="Ma J."/>
        </authorList>
    </citation>
    <scope>NUCLEOTIDE SEQUENCE [LARGE SCALE GENOMIC DNA]</scope>
    <source>
        <strain evidence="3">NBRC 108725</strain>
    </source>
</reference>
<dbReference type="EMBL" id="AP027731">
    <property type="protein sequence ID" value="BDZ47156.1"/>
    <property type="molecule type" value="Genomic_DNA"/>
</dbReference>
<name>A0ABN6XQB3_9MICO</name>
<accession>A0ABN6XQB3</accession>
<evidence type="ECO:0000313" key="3">
    <source>
        <dbReference type="Proteomes" id="UP001321498"/>
    </source>
</evidence>
<dbReference type="Proteomes" id="UP001321498">
    <property type="component" value="Chromosome"/>
</dbReference>
<sequence>MGEKSVRGGHDKTAAAKTLKEKRLAKHDKEASKARSENTDAVSKVKKRSS</sequence>
<proteinExistence type="predicted"/>
<organism evidence="2 3">
    <name type="scientific">Naasia aerilata</name>
    <dbReference type="NCBI Taxonomy" id="1162966"/>
    <lineage>
        <taxon>Bacteria</taxon>
        <taxon>Bacillati</taxon>
        <taxon>Actinomycetota</taxon>
        <taxon>Actinomycetes</taxon>
        <taxon>Micrococcales</taxon>
        <taxon>Microbacteriaceae</taxon>
        <taxon>Naasia</taxon>
    </lineage>
</organism>